<comment type="caution">
    <text evidence="10">The sequence shown here is derived from an EMBL/GenBank/DDBJ whole genome shotgun (WGS) entry which is preliminary data.</text>
</comment>
<protein>
    <recommendedName>
        <fullName evidence="7">Bacterioferritin-associated ferredoxin</fullName>
    </recommendedName>
</protein>
<keyword evidence="2" id="KW-0001">2Fe-2S</keyword>
<keyword evidence="6" id="KW-0411">Iron-sulfur</keyword>
<keyword evidence="1" id="KW-0813">Transport</keyword>
<dbReference type="Gene3D" id="1.10.10.1100">
    <property type="entry name" value="BFD-like [2Fe-2S]-binding domain"/>
    <property type="match status" value="1"/>
</dbReference>
<dbReference type="InterPro" id="IPR052371">
    <property type="entry name" value="BFD-associated_ferredoxin"/>
</dbReference>
<keyword evidence="5" id="KW-0408">Iron</keyword>
<accession>A0A2U2HH88</accession>
<feature type="domain" description="BFD-like [2Fe-2S]-binding" evidence="9">
    <location>
        <begin position="2"/>
        <end position="50"/>
    </location>
</feature>
<dbReference type="GO" id="GO:0046872">
    <property type="term" value="F:metal ion binding"/>
    <property type="evidence" value="ECO:0007669"/>
    <property type="project" value="UniProtKB-KW"/>
</dbReference>
<dbReference type="AlphaFoldDB" id="A0A2U2HH88"/>
<dbReference type="InterPro" id="IPR041854">
    <property type="entry name" value="BFD-like_2Fe2S-bd_dom_sf"/>
</dbReference>
<evidence type="ECO:0000256" key="8">
    <source>
        <dbReference type="ARBA" id="ARBA00046332"/>
    </source>
</evidence>
<evidence type="ECO:0000256" key="1">
    <source>
        <dbReference type="ARBA" id="ARBA00022448"/>
    </source>
</evidence>
<gene>
    <name evidence="10" type="ORF">C7C56_018730</name>
</gene>
<evidence type="ECO:0000313" key="10">
    <source>
        <dbReference type="EMBL" id="PWF45040.1"/>
    </source>
</evidence>
<evidence type="ECO:0000256" key="5">
    <source>
        <dbReference type="ARBA" id="ARBA00023004"/>
    </source>
</evidence>
<dbReference type="PANTHER" id="PTHR37424">
    <property type="entry name" value="BACTERIOFERRITIN-ASSOCIATED FERREDOXIN"/>
    <property type="match status" value="1"/>
</dbReference>
<dbReference type="PANTHER" id="PTHR37424:SF1">
    <property type="entry name" value="BACTERIOFERRITIN-ASSOCIATED FERREDOXIN"/>
    <property type="match status" value="1"/>
</dbReference>
<comment type="similarity">
    <text evidence="8">Belongs to the Bfd family.</text>
</comment>
<dbReference type="RefSeq" id="WP_106758882.1">
    <property type="nucleotide sequence ID" value="NZ_PXWF02000259.1"/>
</dbReference>
<organism evidence="10 11">
    <name type="scientific">Massilia glaciei</name>
    <dbReference type="NCBI Taxonomy" id="1524097"/>
    <lineage>
        <taxon>Bacteria</taxon>
        <taxon>Pseudomonadati</taxon>
        <taxon>Pseudomonadota</taxon>
        <taxon>Betaproteobacteria</taxon>
        <taxon>Burkholderiales</taxon>
        <taxon>Oxalobacteraceae</taxon>
        <taxon>Telluria group</taxon>
        <taxon>Massilia</taxon>
    </lineage>
</organism>
<dbReference type="OrthoDB" id="9815350at2"/>
<dbReference type="Proteomes" id="UP000241421">
    <property type="component" value="Unassembled WGS sequence"/>
</dbReference>
<evidence type="ECO:0000256" key="2">
    <source>
        <dbReference type="ARBA" id="ARBA00022714"/>
    </source>
</evidence>
<keyword evidence="11" id="KW-1185">Reference proteome</keyword>
<dbReference type="EMBL" id="PXWF02000259">
    <property type="protein sequence ID" value="PWF45040.1"/>
    <property type="molecule type" value="Genomic_DNA"/>
</dbReference>
<evidence type="ECO:0000313" key="11">
    <source>
        <dbReference type="Proteomes" id="UP000241421"/>
    </source>
</evidence>
<sequence length="74" mass="7976">MIVCVCNNISDREIRQAVDLGLSSMSELHHELGVGTCCGKCTSCAREVLHAHLESKTVVTEMSFRGASRTPQAA</sequence>
<keyword evidence="3" id="KW-0479">Metal-binding</keyword>
<dbReference type="GO" id="GO:0051537">
    <property type="term" value="F:2 iron, 2 sulfur cluster binding"/>
    <property type="evidence" value="ECO:0007669"/>
    <property type="project" value="UniProtKB-KW"/>
</dbReference>
<evidence type="ECO:0000256" key="3">
    <source>
        <dbReference type="ARBA" id="ARBA00022723"/>
    </source>
</evidence>
<keyword evidence="4" id="KW-0249">Electron transport</keyword>
<proteinExistence type="inferred from homology"/>
<evidence type="ECO:0000256" key="4">
    <source>
        <dbReference type="ARBA" id="ARBA00022982"/>
    </source>
</evidence>
<evidence type="ECO:0000259" key="9">
    <source>
        <dbReference type="Pfam" id="PF04324"/>
    </source>
</evidence>
<dbReference type="InterPro" id="IPR007419">
    <property type="entry name" value="BFD-like_2Fe2S-bd_dom"/>
</dbReference>
<dbReference type="Pfam" id="PF04324">
    <property type="entry name" value="Fer2_BFD"/>
    <property type="match status" value="1"/>
</dbReference>
<name>A0A2U2HH88_9BURK</name>
<evidence type="ECO:0000256" key="6">
    <source>
        <dbReference type="ARBA" id="ARBA00023014"/>
    </source>
</evidence>
<evidence type="ECO:0000256" key="7">
    <source>
        <dbReference type="ARBA" id="ARBA00039386"/>
    </source>
</evidence>
<reference evidence="10 11" key="1">
    <citation type="submission" date="2018-04" db="EMBL/GenBank/DDBJ databases">
        <title>Massilia violaceinigra sp. nov., a novel purple-pigmented bacterium isolated from Tianshan glacier, Xinjiang, China.</title>
        <authorList>
            <person name="Wang H."/>
        </authorList>
    </citation>
    <scope>NUCLEOTIDE SEQUENCE [LARGE SCALE GENOMIC DNA]</scope>
    <source>
        <strain evidence="10 11">B448-2</strain>
    </source>
</reference>